<reference evidence="3" key="1">
    <citation type="submission" date="2016-09" db="EMBL/GenBank/DDBJ databases">
        <authorList>
            <person name="Koehorst J."/>
        </authorList>
    </citation>
    <scope>NUCLEOTIDE SEQUENCE [LARGE SCALE GENOMIC DNA]</scope>
</reference>
<evidence type="ECO:0000313" key="2">
    <source>
        <dbReference type="EMBL" id="SEH73489.1"/>
    </source>
</evidence>
<protein>
    <recommendedName>
        <fullName evidence="4">Prokaryotic membrane lipoprotein lipid attachment site profile</fullName>
    </recommendedName>
</protein>
<feature type="region of interest" description="Disordered" evidence="1">
    <location>
        <begin position="94"/>
        <end position="113"/>
    </location>
</feature>
<proteinExistence type="predicted"/>
<dbReference type="Proteomes" id="UP000176204">
    <property type="component" value="Chromosome I"/>
</dbReference>
<sequence length="256" mass="27588">MKKTAITAIGLAFLAGCSSDQKQPGGNTAGNEQLTRQEANFRKTNAYMDKLKKAIADCQSIYLETGKGNKEWLTQEDTQKIRDILIQAQPDYNQEGDIQQPTGETSSATPAPADTVNLHLANSYGNSVFRLPLRPAFGGSNLLVPVAPIRFTSASLESSMSGILSPVRQRLLSSIPEPPPIITPPIEQGIQQPTPPEPGKLPVAVPVPGSPLEVYSPYDPSKTIRILNKKTGQRQPSGKKLYDPYSPGGKGIFIVP</sequence>
<gene>
    <name evidence="2" type="ORF">PYTT_0326</name>
</gene>
<dbReference type="KEGG" id="agl:PYTT_0326"/>
<accession>A0A1C7PET0</accession>
<evidence type="ECO:0000313" key="3">
    <source>
        <dbReference type="Proteomes" id="UP000176204"/>
    </source>
</evidence>
<evidence type="ECO:0000256" key="1">
    <source>
        <dbReference type="SAM" id="MobiDB-lite"/>
    </source>
</evidence>
<dbReference type="AlphaFoldDB" id="A0A1C7PET0"/>
<name>A0A1C7PET0_9BACT</name>
<dbReference type="EMBL" id="LT629973">
    <property type="protein sequence ID" value="SEH73489.1"/>
    <property type="molecule type" value="Genomic_DNA"/>
</dbReference>
<organism evidence="2 3">
    <name type="scientific">Akkermansia glycaniphila</name>
    <dbReference type="NCBI Taxonomy" id="1679444"/>
    <lineage>
        <taxon>Bacteria</taxon>
        <taxon>Pseudomonadati</taxon>
        <taxon>Verrucomicrobiota</taxon>
        <taxon>Verrucomicrobiia</taxon>
        <taxon>Verrucomicrobiales</taxon>
        <taxon>Akkermansiaceae</taxon>
        <taxon>Akkermansia</taxon>
    </lineage>
</organism>
<dbReference type="RefSeq" id="WP_067772779.1">
    <property type="nucleotide sequence ID" value="NZ_LIGX01000002.1"/>
</dbReference>
<dbReference type="PROSITE" id="PS51257">
    <property type="entry name" value="PROKAR_LIPOPROTEIN"/>
    <property type="match status" value="1"/>
</dbReference>
<feature type="compositionally biased region" description="Polar residues" evidence="1">
    <location>
        <begin position="94"/>
        <end position="109"/>
    </location>
</feature>
<keyword evidence="3" id="KW-1185">Reference proteome</keyword>
<evidence type="ECO:0008006" key="4">
    <source>
        <dbReference type="Google" id="ProtNLM"/>
    </source>
</evidence>